<evidence type="ECO:0000313" key="3">
    <source>
        <dbReference type="Proteomes" id="UP001596303"/>
    </source>
</evidence>
<keyword evidence="1" id="KW-0472">Membrane</keyword>
<dbReference type="Proteomes" id="UP001596303">
    <property type="component" value="Unassembled WGS sequence"/>
</dbReference>
<organism evidence="2 3">
    <name type="scientific">Ponticaulis profundi</name>
    <dbReference type="NCBI Taxonomy" id="2665222"/>
    <lineage>
        <taxon>Bacteria</taxon>
        <taxon>Pseudomonadati</taxon>
        <taxon>Pseudomonadota</taxon>
        <taxon>Alphaproteobacteria</taxon>
        <taxon>Hyphomonadales</taxon>
        <taxon>Hyphomonadaceae</taxon>
        <taxon>Ponticaulis</taxon>
    </lineage>
</organism>
<feature type="transmembrane region" description="Helical" evidence="1">
    <location>
        <begin position="18"/>
        <end position="40"/>
    </location>
</feature>
<sequence length="477" mass="51772">MSKLIACLEDRSGATVPLVAIFITLLMTLMAVSANLSLAYMDKRNYQSHLDLAALSLMRAKTASVTSAEDVLERKGMSVEDNMLTVTTGWYEADASLPIEERFTPREVNWNAVRLEMDVPIRERVLGDMLQNDNSFSIASTAVHRQTVDVWAGSRLLRLEGGLTGLLLQALVGYDGRITVADYESLVGVELELLGFLEQLAISADLDAATYEDVLESDVTIGQLAAAIDAITGRKLAGLGIDLPRATTGLTVRLMDVISLGEIGALGLDVRPNSGDLGISAGELLMSSLSFANGERQLDLDVSALFDLTQVSLDLGDKGALMSWNFDQARDEPMKTSQLQLLVKPLDELLTVRLALAEAETRIKDAKCDKTRNPSYVDIGLTTSAAELELMLGRTRLLKLDLSDESDQTLRFSASDIRNGVVKTGGSGLSVDINRAPLLYRPLVKLVDDLLIALGLNLGEVDVRVDDVNCSRPYLVR</sequence>
<keyword evidence="1" id="KW-0812">Transmembrane</keyword>
<dbReference type="RefSeq" id="WP_377377718.1">
    <property type="nucleotide sequence ID" value="NZ_JBHSSW010000009.1"/>
</dbReference>
<gene>
    <name evidence="2" type="ORF">ACFQDM_07900</name>
</gene>
<proteinExistence type="predicted"/>
<reference evidence="3" key="1">
    <citation type="journal article" date="2019" name="Int. J. Syst. Evol. Microbiol.">
        <title>The Global Catalogue of Microorganisms (GCM) 10K type strain sequencing project: providing services to taxonomists for standard genome sequencing and annotation.</title>
        <authorList>
            <consortium name="The Broad Institute Genomics Platform"/>
            <consortium name="The Broad Institute Genome Sequencing Center for Infectious Disease"/>
            <person name="Wu L."/>
            <person name="Ma J."/>
        </authorList>
    </citation>
    <scope>NUCLEOTIDE SEQUENCE [LARGE SCALE GENOMIC DNA]</scope>
    <source>
        <strain evidence="3">CGMCC-1.15741</strain>
    </source>
</reference>
<evidence type="ECO:0000313" key="2">
    <source>
        <dbReference type="EMBL" id="MFC6197996.1"/>
    </source>
</evidence>
<keyword evidence="1" id="KW-1133">Transmembrane helix</keyword>
<dbReference type="EMBL" id="JBHSSW010000009">
    <property type="protein sequence ID" value="MFC6197996.1"/>
    <property type="molecule type" value="Genomic_DNA"/>
</dbReference>
<evidence type="ECO:0000256" key="1">
    <source>
        <dbReference type="SAM" id="Phobius"/>
    </source>
</evidence>
<name>A0ABW1S8Z0_9PROT</name>
<comment type="caution">
    <text evidence="2">The sequence shown here is derived from an EMBL/GenBank/DDBJ whole genome shotgun (WGS) entry which is preliminary data.</text>
</comment>
<accession>A0ABW1S8Z0</accession>
<protein>
    <submittedName>
        <fullName evidence="2">Pilus assembly protein TadG-related protein</fullName>
    </submittedName>
</protein>
<keyword evidence="3" id="KW-1185">Reference proteome</keyword>